<dbReference type="NCBIfam" id="NF047420">
    <property type="entry name" value="EF_P_mod_YmfI"/>
    <property type="match status" value="1"/>
</dbReference>
<dbReference type="Proteomes" id="UP000266340">
    <property type="component" value="Unassembled WGS sequence"/>
</dbReference>
<dbReference type="InterPro" id="IPR020904">
    <property type="entry name" value="Sc_DH/Rdtase_CS"/>
</dbReference>
<dbReference type="NCBIfam" id="NF009466">
    <property type="entry name" value="PRK12826.1-2"/>
    <property type="match status" value="1"/>
</dbReference>
<dbReference type="InterPro" id="IPR036291">
    <property type="entry name" value="NAD(P)-bd_dom_sf"/>
</dbReference>
<sequence length="244" mass="25752">MSRVALVTGASRGIGAAISIALAKDGADVVVQYRSSPEEAMRVAADIESLGRRSLAIYADLRSSSSTAALKSELDEAGWHPDIVVHCAGVAHYGLFEDTGEQEWDDLLSLHLKAAYRLAKLFAPEMAWRRWGRIIHLSSVWGSVGAAGEAAYSAAKGGLDAFTKSLAKELASSGVTVNAIAPGAVDTDMLASLSAEEKAELARDIPLGRLGRPDEIAELARFVASDSAAYITGQVIRVDGGWQL</sequence>
<dbReference type="FunFam" id="3.40.50.720:FF:000173">
    <property type="entry name" value="3-oxoacyl-[acyl-carrier protein] reductase"/>
    <property type="match status" value="1"/>
</dbReference>
<dbReference type="SMART" id="SM00822">
    <property type="entry name" value="PKS_KR"/>
    <property type="match status" value="1"/>
</dbReference>
<dbReference type="PANTHER" id="PTHR42879">
    <property type="entry name" value="3-OXOACYL-(ACYL-CARRIER-PROTEIN) REDUCTASE"/>
    <property type="match status" value="1"/>
</dbReference>
<organism evidence="4 5">
    <name type="scientific">Cohnella faecalis</name>
    <dbReference type="NCBI Taxonomy" id="2315694"/>
    <lineage>
        <taxon>Bacteria</taxon>
        <taxon>Bacillati</taxon>
        <taxon>Bacillota</taxon>
        <taxon>Bacilli</taxon>
        <taxon>Bacillales</taxon>
        <taxon>Paenibacillaceae</taxon>
        <taxon>Cohnella</taxon>
    </lineage>
</organism>
<dbReference type="GO" id="GO:0016491">
    <property type="term" value="F:oxidoreductase activity"/>
    <property type="evidence" value="ECO:0007669"/>
    <property type="project" value="UniProtKB-KW"/>
</dbReference>
<comment type="caution">
    <text evidence="4">The sequence shown here is derived from an EMBL/GenBank/DDBJ whole genome shotgun (WGS) entry which is preliminary data.</text>
</comment>
<keyword evidence="2" id="KW-0560">Oxidoreductase</keyword>
<keyword evidence="5" id="KW-1185">Reference proteome</keyword>
<dbReference type="OrthoDB" id="9803333at2"/>
<dbReference type="PRINTS" id="PR00081">
    <property type="entry name" value="GDHRDH"/>
</dbReference>
<dbReference type="Pfam" id="PF13561">
    <property type="entry name" value="adh_short_C2"/>
    <property type="match status" value="1"/>
</dbReference>
<comment type="similarity">
    <text evidence="1">Belongs to the short-chain dehydrogenases/reductases (SDR) family.</text>
</comment>
<dbReference type="PRINTS" id="PR00080">
    <property type="entry name" value="SDRFAMILY"/>
</dbReference>
<evidence type="ECO:0000256" key="1">
    <source>
        <dbReference type="ARBA" id="ARBA00006484"/>
    </source>
</evidence>
<protein>
    <submittedName>
        <fullName evidence="4">SDR family oxidoreductase</fullName>
    </submittedName>
</protein>
<proteinExistence type="inferred from homology"/>
<dbReference type="InterPro" id="IPR057326">
    <property type="entry name" value="KR_dom"/>
</dbReference>
<dbReference type="AlphaFoldDB" id="A0A398CU13"/>
<evidence type="ECO:0000313" key="5">
    <source>
        <dbReference type="Proteomes" id="UP000266340"/>
    </source>
</evidence>
<dbReference type="SUPFAM" id="SSF51735">
    <property type="entry name" value="NAD(P)-binding Rossmann-fold domains"/>
    <property type="match status" value="1"/>
</dbReference>
<evidence type="ECO:0000313" key="4">
    <source>
        <dbReference type="EMBL" id="RIE03347.1"/>
    </source>
</evidence>
<dbReference type="GO" id="GO:0032787">
    <property type="term" value="P:monocarboxylic acid metabolic process"/>
    <property type="evidence" value="ECO:0007669"/>
    <property type="project" value="UniProtKB-ARBA"/>
</dbReference>
<evidence type="ECO:0000256" key="2">
    <source>
        <dbReference type="ARBA" id="ARBA00023002"/>
    </source>
</evidence>
<dbReference type="Gene3D" id="3.40.50.720">
    <property type="entry name" value="NAD(P)-binding Rossmann-like Domain"/>
    <property type="match status" value="1"/>
</dbReference>
<accession>A0A398CU13</accession>
<dbReference type="PANTHER" id="PTHR42879:SF2">
    <property type="entry name" value="3-OXOACYL-[ACYL-CARRIER-PROTEIN] REDUCTASE FABG"/>
    <property type="match status" value="1"/>
</dbReference>
<dbReference type="PROSITE" id="PS00061">
    <property type="entry name" value="ADH_SHORT"/>
    <property type="match status" value="1"/>
</dbReference>
<dbReference type="InterPro" id="IPR050259">
    <property type="entry name" value="SDR"/>
</dbReference>
<dbReference type="RefSeq" id="WP_119149509.1">
    <property type="nucleotide sequence ID" value="NZ_JBHSOV010000024.1"/>
</dbReference>
<evidence type="ECO:0000259" key="3">
    <source>
        <dbReference type="SMART" id="SM00822"/>
    </source>
</evidence>
<feature type="domain" description="Ketoreductase" evidence="3">
    <location>
        <begin position="3"/>
        <end position="183"/>
    </location>
</feature>
<gene>
    <name evidence="4" type="ORF">D3H35_11720</name>
</gene>
<dbReference type="InterPro" id="IPR002347">
    <property type="entry name" value="SDR_fam"/>
</dbReference>
<name>A0A398CU13_9BACL</name>
<dbReference type="EMBL" id="QXJM01000037">
    <property type="protein sequence ID" value="RIE03347.1"/>
    <property type="molecule type" value="Genomic_DNA"/>
</dbReference>
<reference evidence="4 5" key="1">
    <citation type="submission" date="2018-09" db="EMBL/GenBank/DDBJ databases">
        <title>Cohnella cavernae sp. nov., isolated from a karst cave.</title>
        <authorList>
            <person name="Zhu H."/>
        </authorList>
    </citation>
    <scope>NUCLEOTIDE SEQUENCE [LARGE SCALE GENOMIC DNA]</scope>
    <source>
        <strain evidence="4 5">K2E09-144</strain>
    </source>
</reference>